<reference evidence="1 2" key="1">
    <citation type="submission" date="2015-10" db="EMBL/GenBank/DDBJ databases">
        <title>The cercosporin biosynthetic gene cluster was horizontally transferred to several fungal lineages and shown to be expanded in Cercospora beticola based on microsynteny with recipient genomes.</title>
        <authorList>
            <person name="De Jonge R."/>
            <person name="Ebert M.K."/>
            <person name="Suttle J.C."/>
            <person name="Jurick Ii W.M."/>
            <person name="Secor G.A."/>
            <person name="Thomma B.P."/>
            <person name="Van De Peer Y."/>
            <person name="Bolton M.D."/>
        </authorList>
    </citation>
    <scope>NUCLEOTIDE SEQUENCE [LARGE SCALE GENOMIC DNA]</scope>
    <source>
        <strain evidence="1 2">09-40</strain>
    </source>
</reference>
<dbReference type="AlphaFoldDB" id="A0A2G5HMM2"/>
<gene>
    <name evidence="1" type="ORF">CB0940_05197</name>
</gene>
<dbReference type="Proteomes" id="UP000230605">
    <property type="component" value="Chromosome 4"/>
</dbReference>
<accession>A0A2G5HMM2</accession>
<protein>
    <submittedName>
        <fullName evidence="1">Uncharacterized protein</fullName>
    </submittedName>
</protein>
<dbReference type="EMBL" id="LKMD01000105">
    <property type="protein sequence ID" value="PIA93748.1"/>
    <property type="molecule type" value="Genomic_DNA"/>
</dbReference>
<comment type="caution">
    <text evidence="1">The sequence shown here is derived from an EMBL/GenBank/DDBJ whole genome shotgun (WGS) entry which is preliminary data.</text>
</comment>
<organism evidence="1 2">
    <name type="scientific">Cercospora beticola</name>
    <name type="common">Sugarbeet leaf spot fungus</name>
    <dbReference type="NCBI Taxonomy" id="122368"/>
    <lineage>
        <taxon>Eukaryota</taxon>
        <taxon>Fungi</taxon>
        <taxon>Dikarya</taxon>
        <taxon>Ascomycota</taxon>
        <taxon>Pezizomycotina</taxon>
        <taxon>Dothideomycetes</taxon>
        <taxon>Dothideomycetidae</taxon>
        <taxon>Mycosphaerellales</taxon>
        <taxon>Mycosphaerellaceae</taxon>
        <taxon>Cercospora</taxon>
    </lineage>
</organism>
<evidence type="ECO:0000313" key="2">
    <source>
        <dbReference type="Proteomes" id="UP000230605"/>
    </source>
</evidence>
<name>A0A2G5HMM2_CERBT</name>
<proteinExistence type="predicted"/>
<sequence>MVWRKCRPKLQVKSPRYRKSSLRCNRTWHPATPRSQIPWYRNFTSIPATHLVANTQHNAAKCKTRDDKLDGIGVDIALFTTYPQSRADTNIERGTAKLVALNYSDRVQRHR</sequence>
<evidence type="ECO:0000313" key="1">
    <source>
        <dbReference type="EMBL" id="PIA93748.1"/>
    </source>
</evidence>